<protein>
    <submittedName>
        <fullName evidence="2">Uncharacterized protein</fullName>
    </submittedName>
</protein>
<sequence>MAAGFCECCVRSARIAEAVVRADIARQRASREALATGFVSLQGCGPSSASQQLAAVCRLLAAGRAGASRPLLRRCPPAPPSPRGAGSPALPRCGVPPQLLQDRSPARP</sequence>
<feature type="non-terminal residue" evidence="2">
    <location>
        <position position="108"/>
    </location>
</feature>
<name>A0ABN9VJN4_9DINO</name>
<reference evidence="2" key="1">
    <citation type="submission" date="2023-10" db="EMBL/GenBank/DDBJ databases">
        <authorList>
            <person name="Chen Y."/>
            <person name="Shah S."/>
            <person name="Dougan E. K."/>
            <person name="Thang M."/>
            <person name="Chan C."/>
        </authorList>
    </citation>
    <scope>NUCLEOTIDE SEQUENCE [LARGE SCALE GENOMIC DNA]</scope>
</reference>
<gene>
    <name evidence="2" type="ORF">PCOR1329_LOCUS57934</name>
</gene>
<evidence type="ECO:0000313" key="3">
    <source>
        <dbReference type="Proteomes" id="UP001189429"/>
    </source>
</evidence>
<proteinExistence type="predicted"/>
<evidence type="ECO:0000256" key="1">
    <source>
        <dbReference type="SAM" id="MobiDB-lite"/>
    </source>
</evidence>
<feature type="region of interest" description="Disordered" evidence="1">
    <location>
        <begin position="70"/>
        <end position="108"/>
    </location>
</feature>
<dbReference type="EMBL" id="CAUYUJ010017171">
    <property type="protein sequence ID" value="CAK0872486.1"/>
    <property type="molecule type" value="Genomic_DNA"/>
</dbReference>
<comment type="caution">
    <text evidence="2">The sequence shown here is derived from an EMBL/GenBank/DDBJ whole genome shotgun (WGS) entry which is preliminary data.</text>
</comment>
<evidence type="ECO:0000313" key="2">
    <source>
        <dbReference type="EMBL" id="CAK0872486.1"/>
    </source>
</evidence>
<organism evidence="2 3">
    <name type="scientific">Prorocentrum cordatum</name>
    <dbReference type="NCBI Taxonomy" id="2364126"/>
    <lineage>
        <taxon>Eukaryota</taxon>
        <taxon>Sar</taxon>
        <taxon>Alveolata</taxon>
        <taxon>Dinophyceae</taxon>
        <taxon>Prorocentrales</taxon>
        <taxon>Prorocentraceae</taxon>
        <taxon>Prorocentrum</taxon>
    </lineage>
</organism>
<accession>A0ABN9VJN4</accession>
<keyword evidence="3" id="KW-1185">Reference proteome</keyword>
<dbReference type="Proteomes" id="UP001189429">
    <property type="component" value="Unassembled WGS sequence"/>
</dbReference>